<name>A0A520MS03_9GAMM</name>
<dbReference type="Proteomes" id="UP000320146">
    <property type="component" value="Unassembled WGS sequence"/>
</dbReference>
<proteinExistence type="predicted"/>
<dbReference type="EMBL" id="SHBL01000017">
    <property type="protein sequence ID" value="RZO23994.1"/>
    <property type="molecule type" value="Genomic_DNA"/>
</dbReference>
<evidence type="ECO:0000313" key="2">
    <source>
        <dbReference type="Proteomes" id="UP000320146"/>
    </source>
</evidence>
<dbReference type="AlphaFoldDB" id="A0A520MS03"/>
<sequence length="265" mass="30396">MSQELVVNLNFWSNPPWSDAKGKYRLGLKPIKTQDWFDTSIDEELKKHKKELLDNSYSTVVRATSCSLEAQELLSKHIEASNSYKDPIASMSLSVPDDLCIIESTGEQKLLAASVCSPSYWNLKEKIGEPLRAIHKPVKTLNEKIGNPIERFISNAPVGKPFKRENWFIHGDTKRMHLKSEKFPSGQVSEWIIRSERETLCRYDKKYSLFAINVRFQKLSFIDEFSDAKESLKNSLLLLDKDEVAYFGGQLKLDLILSYLDSLKT</sequence>
<comment type="caution">
    <text evidence="1">The sequence shown here is derived from an EMBL/GenBank/DDBJ whole genome shotgun (WGS) entry which is preliminary data.</text>
</comment>
<protein>
    <submittedName>
        <fullName evidence="1">DUF3445 domain-containing protein</fullName>
    </submittedName>
</protein>
<accession>A0A520MS03</accession>
<evidence type="ECO:0000313" key="1">
    <source>
        <dbReference type="EMBL" id="RZO23994.1"/>
    </source>
</evidence>
<organism evidence="1 2">
    <name type="scientific">SAR86 cluster bacterium</name>
    <dbReference type="NCBI Taxonomy" id="2030880"/>
    <lineage>
        <taxon>Bacteria</taxon>
        <taxon>Pseudomonadati</taxon>
        <taxon>Pseudomonadota</taxon>
        <taxon>Gammaproteobacteria</taxon>
        <taxon>SAR86 cluster</taxon>
    </lineage>
</organism>
<dbReference type="Pfam" id="PF11927">
    <property type="entry name" value="HODM_asu-like"/>
    <property type="match status" value="1"/>
</dbReference>
<reference evidence="1 2" key="1">
    <citation type="submission" date="2019-02" db="EMBL/GenBank/DDBJ databases">
        <title>Prokaryotic population dynamics and viral predation in marine succession experiment using metagenomics: the confinement effect.</title>
        <authorList>
            <person name="Haro-Moreno J.M."/>
            <person name="Rodriguez-Valera F."/>
            <person name="Lopez-Perez M."/>
        </authorList>
    </citation>
    <scope>NUCLEOTIDE SEQUENCE [LARGE SCALE GENOMIC DNA]</scope>
    <source>
        <strain evidence="1">MED-G166</strain>
    </source>
</reference>
<dbReference type="InterPro" id="IPR021848">
    <property type="entry name" value="HODM_asu-like"/>
</dbReference>
<gene>
    <name evidence="1" type="ORF">EVA99_02565</name>
</gene>